<proteinExistence type="predicted"/>
<accession>A0A1R3V2X9</accession>
<sequence length="80" mass="8999">MWLIKGAGFLNLANGVLRGPRIGTTFDNFSNVSELGRNEVAIEPANAASFNQFYHANRSVVPARKCLKSRPRTMFTQKWE</sequence>
<dbReference type="AlphaFoldDB" id="A0A1R3V2X9"/>
<reference evidence="2" key="1">
    <citation type="submission" date="2017-01" db="EMBL/GenBank/DDBJ databases">
        <authorList>
            <person name="Brunel B."/>
        </authorList>
    </citation>
    <scope>NUCLEOTIDE SEQUENCE [LARGE SCALE GENOMIC DNA]</scope>
</reference>
<evidence type="ECO:0000313" key="2">
    <source>
        <dbReference type="Proteomes" id="UP000188388"/>
    </source>
</evidence>
<organism evidence="1 2">
    <name type="scientific">Mesorhizobium prunaredense</name>
    <dbReference type="NCBI Taxonomy" id="1631249"/>
    <lineage>
        <taxon>Bacteria</taxon>
        <taxon>Pseudomonadati</taxon>
        <taxon>Pseudomonadota</taxon>
        <taxon>Alphaproteobacteria</taxon>
        <taxon>Hyphomicrobiales</taxon>
        <taxon>Phyllobacteriaceae</taxon>
        <taxon>Mesorhizobium</taxon>
    </lineage>
</organism>
<evidence type="ECO:0000313" key="1">
    <source>
        <dbReference type="EMBL" id="SIT52751.1"/>
    </source>
</evidence>
<dbReference type="RefSeq" id="WP_077371608.1">
    <property type="nucleotide sequence ID" value="NZ_FTPD01000001.1"/>
</dbReference>
<dbReference type="Proteomes" id="UP000188388">
    <property type="component" value="Unassembled WGS sequence"/>
</dbReference>
<name>A0A1R3V2X9_9HYPH</name>
<dbReference type="STRING" id="1631249.BQ8794_10121"/>
<protein>
    <submittedName>
        <fullName evidence="1">Uncharacterized protein</fullName>
    </submittedName>
</protein>
<keyword evidence="2" id="KW-1185">Reference proteome</keyword>
<dbReference type="EMBL" id="FTPD01000001">
    <property type="protein sequence ID" value="SIT52751.1"/>
    <property type="molecule type" value="Genomic_DNA"/>
</dbReference>
<gene>
    <name evidence="1" type="ORF">BQ8794_10121</name>
</gene>